<protein>
    <recommendedName>
        <fullName evidence="3">Gluconate 2-dehydrogenase subunit 3</fullName>
    </recommendedName>
</protein>
<dbReference type="AlphaFoldDB" id="A0A6V6Z6K8"/>
<gene>
    <name evidence="1" type="ORF">FLAT13_03755</name>
</gene>
<keyword evidence="2" id="KW-1185">Reference proteome</keyword>
<evidence type="ECO:0000313" key="1">
    <source>
        <dbReference type="EMBL" id="CAD0007275.1"/>
    </source>
</evidence>
<comment type="caution">
    <text evidence="1">The sequence shown here is derived from an EMBL/GenBank/DDBJ whole genome shotgun (WGS) entry which is preliminary data.</text>
</comment>
<evidence type="ECO:0000313" key="2">
    <source>
        <dbReference type="Proteomes" id="UP000530060"/>
    </source>
</evidence>
<sequence length="191" mass="21501">MMNRRKAIGGMLALTGISIASYSGFKFFYENTKSDKGQLHNYLSLISELVDILLPRTQTPGAKEAKVQDYIISYMESCSSNKEYNNFLNGLKDLQETCLSTYDTTFEKCTMQQKTEIVQTFENNADSGGLLSKISNKINGRSFYTILKKVTIEGYCTSQMGATQLLNYELIPGRYNAITTIKPNQKAWATK</sequence>
<evidence type="ECO:0008006" key="3">
    <source>
        <dbReference type="Google" id="ProtNLM"/>
    </source>
</evidence>
<reference evidence="1 2" key="1">
    <citation type="submission" date="2020-06" db="EMBL/GenBank/DDBJ databases">
        <authorList>
            <person name="Criscuolo A."/>
        </authorList>
    </citation>
    <scope>NUCLEOTIDE SEQUENCE [LARGE SCALE GENOMIC DNA]</scope>
    <source>
        <strain evidence="2">CIP 111411</strain>
    </source>
</reference>
<dbReference type="Pfam" id="PF13618">
    <property type="entry name" value="Gluconate_2-dh3"/>
    <property type="match status" value="1"/>
</dbReference>
<dbReference type="EMBL" id="CAIJDP010000082">
    <property type="protein sequence ID" value="CAD0007275.1"/>
    <property type="molecule type" value="Genomic_DNA"/>
</dbReference>
<dbReference type="Proteomes" id="UP000530060">
    <property type="component" value="Unassembled WGS sequence"/>
</dbReference>
<organism evidence="1 2">
    <name type="scientific">Flavobacterium salmonis</name>
    <dbReference type="NCBI Taxonomy" id="2654844"/>
    <lineage>
        <taxon>Bacteria</taxon>
        <taxon>Pseudomonadati</taxon>
        <taxon>Bacteroidota</taxon>
        <taxon>Flavobacteriia</taxon>
        <taxon>Flavobacteriales</taxon>
        <taxon>Flavobacteriaceae</taxon>
        <taxon>Flavobacterium</taxon>
    </lineage>
</organism>
<dbReference type="RefSeq" id="WP_180909968.1">
    <property type="nucleotide sequence ID" value="NZ_CAIJDP010000082.1"/>
</dbReference>
<accession>A0A6V6Z6K8</accession>
<dbReference type="InterPro" id="IPR027056">
    <property type="entry name" value="Gluconate_2DH_su3"/>
</dbReference>
<proteinExistence type="predicted"/>
<name>A0A6V6Z6K8_9FLAO</name>